<gene>
    <name evidence="2" type="ORF">M413DRAFT_447550</name>
</gene>
<feature type="compositionally biased region" description="Acidic residues" evidence="1">
    <location>
        <begin position="447"/>
        <end position="461"/>
    </location>
</feature>
<dbReference type="HOGENOM" id="CLU_021756_1_0_1"/>
<dbReference type="Proteomes" id="UP000053424">
    <property type="component" value="Unassembled WGS sequence"/>
</dbReference>
<evidence type="ECO:0000313" key="2">
    <source>
        <dbReference type="EMBL" id="KIM38853.1"/>
    </source>
</evidence>
<feature type="region of interest" description="Disordered" evidence="1">
    <location>
        <begin position="336"/>
        <end position="355"/>
    </location>
</feature>
<feature type="compositionally biased region" description="Polar residues" evidence="1">
    <location>
        <begin position="13"/>
        <end position="31"/>
    </location>
</feature>
<dbReference type="Pfam" id="PF08624">
    <property type="entry name" value="CRC_subunit"/>
    <property type="match status" value="1"/>
</dbReference>
<evidence type="ECO:0000313" key="3">
    <source>
        <dbReference type="Proteomes" id="UP000053424"/>
    </source>
</evidence>
<feature type="compositionally biased region" description="Acidic residues" evidence="1">
    <location>
        <begin position="38"/>
        <end position="64"/>
    </location>
</feature>
<feature type="compositionally biased region" description="Acidic residues" evidence="1">
    <location>
        <begin position="119"/>
        <end position="137"/>
    </location>
</feature>
<protein>
    <submittedName>
        <fullName evidence="2">Uncharacterized protein</fullName>
    </submittedName>
</protein>
<accession>A0A0C2XM97</accession>
<reference evidence="3" key="2">
    <citation type="submission" date="2015-01" db="EMBL/GenBank/DDBJ databases">
        <title>Evolutionary Origins and Diversification of the Mycorrhizal Mutualists.</title>
        <authorList>
            <consortium name="DOE Joint Genome Institute"/>
            <consortium name="Mycorrhizal Genomics Consortium"/>
            <person name="Kohler A."/>
            <person name="Kuo A."/>
            <person name="Nagy L.G."/>
            <person name="Floudas D."/>
            <person name="Copeland A."/>
            <person name="Barry K.W."/>
            <person name="Cichocki N."/>
            <person name="Veneault-Fourrey C."/>
            <person name="LaButti K."/>
            <person name="Lindquist E.A."/>
            <person name="Lipzen A."/>
            <person name="Lundell T."/>
            <person name="Morin E."/>
            <person name="Murat C."/>
            <person name="Riley R."/>
            <person name="Ohm R."/>
            <person name="Sun H."/>
            <person name="Tunlid A."/>
            <person name="Henrissat B."/>
            <person name="Grigoriev I.V."/>
            <person name="Hibbett D.S."/>
            <person name="Martin F."/>
        </authorList>
    </citation>
    <scope>NUCLEOTIDE SEQUENCE [LARGE SCALE GENOMIC DNA]</scope>
    <source>
        <strain evidence="3">h7</strain>
    </source>
</reference>
<keyword evidence="3" id="KW-1185">Reference proteome</keyword>
<evidence type="ECO:0000256" key="1">
    <source>
        <dbReference type="SAM" id="MobiDB-lite"/>
    </source>
</evidence>
<feature type="region of interest" description="Disordered" evidence="1">
    <location>
        <begin position="439"/>
        <end position="478"/>
    </location>
</feature>
<name>A0A0C2XM97_HEBCY</name>
<proteinExistence type="predicted"/>
<dbReference type="EMBL" id="KN831788">
    <property type="protein sequence ID" value="KIM38853.1"/>
    <property type="molecule type" value="Genomic_DNA"/>
</dbReference>
<reference evidence="2 3" key="1">
    <citation type="submission" date="2014-04" db="EMBL/GenBank/DDBJ databases">
        <authorList>
            <consortium name="DOE Joint Genome Institute"/>
            <person name="Kuo A."/>
            <person name="Gay G."/>
            <person name="Dore J."/>
            <person name="Kohler A."/>
            <person name="Nagy L.G."/>
            <person name="Floudas D."/>
            <person name="Copeland A."/>
            <person name="Barry K.W."/>
            <person name="Cichocki N."/>
            <person name="Veneault-Fourrey C."/>
            <person name="LaButti K."/>
            <person name="Lindquist E.A."/>
            <person name="Lipzen A."/>
            <person name="Lundell T."/>
            <person name="Morin E."/>
            <person name="Murat C."/>
            <person name="Sun H."/>
            <person name="Tunlid A."/>
            <person name="Henrissat B."/>
            <person name="Grigoriev I.V."/>
            <person name="Hibbett D.S."/>
            <person name="Martin F."/>
            <person name="Nordberg H.P."/>
            <person name="Cantor M.N."/>
            <person name="Hua S.X."/>
        </authorList>
    </citation>
    <scope>NUCLEOTIDE SEQUENCE [LARGE SCALE GENOMIC DNA]</scope>
    <source>
        <strain evidence="3">h7</strain>
    </source>
</reference>
<feature type="compositionally biased region" description="Basic residues" evidence="1">
    <location>
        <begin position="93"/>
        <end position="105"/>
    </location>
</feature>
<feature type="region of interest" description="Disordered" evidence="1">
    <location>
        <begin position="1"/>
        <end position="141"/>
    </location>
</feature>
<dbReference type="AlphaFoldDB" id="A0A0C2XM97"/>
<dbReference type="InterPro" id="IPR013933">
    <property type="entry name" value="CRC_Rsc7/Swp82"/>
</dbReference>
<organism evidence="2 3">
    <name type="scientific">Hebeloma cylindrosporum</name>
    <dbReference type="NCBI Taxonomy" id="76867"/>
    <lineage>
        <taxon>Eukaryota</taxon>
        <taxon>Fungi</taxon>
        <taxon>Dikarya</taxon>
        <taxon>Basidiomycota</taxon>
        <taxon>Agaricomycotina</taxon>
        <taxon>Agaricomycetes</taxon>
        <taxon>Agaricomycetidae</taxon>
        <taxon>Agaricales</taxon>
        <taxon>Agaricineae</taxon>
        <taxon>Hymenogastraceae</taxon>
        <taxon>Hebeloma</taxon>
    </lineage>
</organism>
<sequence length="576" mass="62867">MKSTVPKIVIKPRQSSVRNATATSSAAQTPISEMGSGGEEEQDDDAEADADHEDENAMDVDQDDNTQAAHEGTPENFTGRGRGTGSGTSTPRARGRGRGRGRGRPRGSLLIRLPKRNDDDSDADAEPEPENDADNEGGEGMPLDAEEVEKEAPMGGGKPFRKIQGQVHIIDGDEFVTEDNPKGDEKIDKFGNLLGGRRFKAATFVIPNRHPERKYMLAIDAARTSGFRDSLYYFRRNLLALKLNATQPEKDYLISEGKLGSHLRTRSVTLITARSAYKLHGSKMILDGRWVTDDYDEERVLEEITARGLKAGDLVGELPDPNAAHHSNELSALNAASAAGASNKPERGGGSGGGIYRAGGPTTIFGASGWGPYSDGPLNAVRKSLLSRDGVAEDNWMWMMATRVAEANETWTKQRKEAIRVIEGVDGLVMGAALLPPSYTHQKTYEEENEDDVEGENEDEKSEVMEPSKPKNKKRKVGFENQTPALGVYEPHANVIQYRADTQPTAARWESLPDSSTKRRVLGGTKVGNGAWALAYIDTIMEFPGATAEQNSPEAKMREKLWREAESSGEVPIELY</sequence>
<dbReference type="STRING" id="686832.A0A0C2XM97"/>
<dbReference type="OrthoDB" id="5598844at2759"/>